<proteinExistence type="predicted"/>
<dbReference type="EMBL" id="FXAM01000001">
    <property type="protein sequence ID" value="SMF95794.1"/>
    <property type="molecule type" value="Genomic_DNA"/>
</dbReference>
<protein>
    <submittedName>
        <fullName evidence="5">Tetratricopeptide repeat-containing protein</fullName>
    </submittedName>
</protein>
<feature type="repeat" description="TPR" evidence="3">
    <location>
        <begin position="314"/>
        <end position="347"/>
    </location>
</feature>
<evidence type="ECO:0000313" key="5">
    <source>
        <dbReference type="EMBL" id="SMF95794.1"/>
    </source>
</evidence>
<evidence type="ECO:0000256" key="1">
    <source>
        <dbReference type="ARBA" id="ARBA00022737"/>
    </source>
</evidence>
<dbReference type="Pfam" id="PF13432">
    <property type="entry name" value="TPR_16"/>
    <property type="match status" value="3"/>
</dbReference>
<feature type="compositionally biased region" description="Acidic residues" evidence="4">
    <location>
        <begin position="50"/>
        <end position="68"/>
    </location>
</feature>
<feature type="compositionally biased region" description="Low complexity" evidence="4">
    <location>
        <begin position="22"/>
        <end position="45"/>
    </location>
</feature>
<keyword evidence="6" id="KW-1185">Reference proteome</keyword>
<name>A0A1Y6D5Z8_9GAMM</name>
<dbReference type="RefSeq" id="WP_085214316.1">
    <property type="nucleotide sequence ID" value="NZ_FXAM01000001.1"/>
</dbReference>
<evidence type="ECO:0000256" key="2">
    <source>
        <dbReference type="ARBA" id="ARBA00022803"/>
    </source>
</evidence>
<keyword evidence="2 3" id="KW-0802">TPR repeat</keyword>
<dbReference type="OrthoDB" id="5959200at2"/>
<feature type="region of interest" description="Disordered" evidence="4">
    <location>
        <begin position="1"/>
        <end position="89"/>
    </location>
</feature>
<evidence type="ECO:0000256" key="3">
    <source>
        <dbReference type="PROSITE-ProRule" id="PRU00339"/>
    </source>
</evidence>
<dbReference type="InterPro" id="IPR011990">
    <property type="entry name" value="TPR-like_helical_dom_sf"/>
</dbReference>
<dbReference type="InterPro" id="IPR019734">
    <property type="entry name" value="TPR_rpt"/>
</dbReference>
<dbReference type="PANTHER" id="PTHR44943:SF8">
    <property type="entry name" value="TPR REPEAT-CONTAINING PROTEIN MJ0263"/>
    <property type="match status" value="1"/>
</dbReference>
<gene>
    <name evidence="5" type="ORF">SAMN02949497_3169</name>
</gene>
<dbReference type="PANTHER" id="PTHR44943">
    <property type="entry name" value="CELLULOSE SYNTHASE OPERON PROTEIN C"/>
    <property type="match status" value="1"/>
</dbReference>
<evidence type="ECO:0000313" key="6">
    <source>
        <dbReference type="Proteomes" id="UP000192923"/>
    </source>
</evidence>
<dbReference type="Gene3D" id="1.25.40.10">
    <property type="entry name" value="Tetratricopeptide repeat domain"/>
    <property type="match status" value="3"/>
</dbReference>
<dbReference type="AlphaFoldDB" id="A0A1Y6D5Z8"/>
<accession>A0A1Y6D5Z8</accession>
<dbReference type="SUPFAM" id="SSF48452">
    <property type="entry name" value="TPR-like"/>
    <property type="match status" value="1"/>
</dbReference>
<organism evidence="5 6">
    <name type="scientific">Methylomagnum ishizawai</name>
    <dbReference type="NCBI Taxonomy" id="1760988"/>
    <lineage>
        <taxon>Bacteria</taxon>
        <taxon>Pseudomonadati</taxon>
        <taxon>Pseudomonadota</taxon>
        <taxon>Gammaproteobacteria</taxon>
        <taxon>Methylococcales</taxon>
        <taxon>Methylococcaceae</taxon>
        <taxon>Methylomagnum</taxon>
    </lineage>
</organism>
<dbReference type="PROSITE" id="PS50005">
    <property type="entry name" value="TPR"/>
    <property type="match status" value="1"/>
</dbReference>
<dbReference type="InterPro" id="IPR051685">
    <property type="entry name" value="Ycf3/AcsC/BcsC/TPR_MFPF"/>
</dbReference>
<reference evidence="5 6" key="1">
    <citation type="submission" date="2016-12" db="EMBL/GenBank/DDBJ databases">
        <authorList>
            <person name="Song W.-J."/>
            <person name="Kurnit D.M."/>
        </authorList>
    </citation>
    <scope>NUCLEOTIDE SEQUENCE [LARGE SCALE GENOMIC DNA]</scope>
    <source>
        <strain evidence="5 6">175</strain>
    </source>
</reference>
<dbReference type="STRING" id="1760988.SAMN02949497_3169"/>
<sequence length="409" mass="44879">MSLWKKLLKIGRTEPAKPEPQPTAEATPSAASSDPAPTDPSETDALIQEPETEAEPTAVEEEAEDTVEDPTGPRPGATAQRGAKTRESDAVLAQREVLRRSPDAAGFAQLARLLIEDKALQTALAETVRSLTQYPDSTELLALKGDIHLGIKQWAEAETAFRQALAQAPEWPAALRGLALLAEKAKDWEQALVRWQTCQQYHPDHPDAADWRAAEVRALIRLGRHETAETLATELAASHPERAAGPVALAQTAAARQDWEAAIQRWQTCLERFPDHGDAADWRVELAAALVQAGHHGAAKQHYRTLLDQNSHLLDAYEGLATIAEAQDQADKAIDRYQDCLALRPKHPKAKRWRFKIGNLLMKLGKLEAAECEFQALADQYPGEALGEKGLQRIAKLRSRPTKPAAKAE</sequence>
<evidence type="ECO:0000256" key="4">
    <source>
        <dbReference type="SAM" id="MobiDB-lite"/>
    </source>
</evidence>
<dbReference type="SMART" id="SM00028">
    <property type="entry name" value="TPR"/>
    <property type="match status" value="5"/>
</dbReference>
<dbReference type="Proteomes" id="UP000192923">
    <property type="component" value="Unassembled WGS sequence"/>
</dbReference>
<keyword evidence="1" id="KW-0677">Repeat</keyword>